<keyword evidence="3" id="KW-0507">mRNA processing</keyword>
<dbReference type="SUPFAM" id="SSF48371">
    <property type="entry name" value="ARM repeat"/>
    <property type="match status" value="1"/>
</dbReference>
<dbReference type="Proteomes" id="UP001652625">
    <property type="component" value="Chromosome 07"/>
</dbReference>
<dbReference type="Pfam" id="PF02854">
    <property type="entry name" value="MIF4G"/>
    <property type="match status" value="1"/>
</dbReference>
<gene>
    <name evidence="9" type="primary">LOC100204480</name>
</gene>
<evidence type="ECO:0000256" key="4">
    <source>
        <dbReference type="ARBA" id="ARBA00023187"/>
    </source>
</evidence>
<dbReference type="PROSITE" id="PS51366">
    <property type="entry name" value="MI"/>
    <property type="match status" value="1"/>
</dbReference>
<evidence type="ECO:0000256" key="1">
    <source>
        <dbReference type="ARBA" id="ARBA00004123"/>
    </source>
</evidence>
<evidence type="ECO:0000259" key="7">
    <source>
        <dbReference type="PROSITE" id="PS51366"/>
    </source>
</evidence>
<evidence type="ECO:0000313" key="8">
    <source>
        <dbReference type="Proteomes" id="UP001652625"/>
    </source>
</evidence>
<reference evidence="9" key="1">
    <citation type="submission" date="2025-08" db="UniProtKB">
        <authorList>
            <consortium name="RefSeq"/>
        </authorList>
    </citation>
    <scope>IDENTIFICATION</scope>
</reference>
<feature type="compositionally biased region" description="Basic and acidic residues" evidence="6">
    <location>
        <begin position="730"/>
        <end position="751"/>
    </location>
</feature>
<dbReference type="Gene3D" id="1.25.40.180">
    <property type="match status" value="1"/>
</dbReference>
<dbReference type="GeneID" id="100204480"/>
<dbReference type="InterPro" id="IPR016024">
    <property type="entry name" value="ARM-type_fold"/>
</dbReference>
<proteinExistence type="inferred from homology"/>
<dbReference type="InterPro" id="IPR003890">
    <property type="entry name" value="MIF4G-like_typ-3"/>
</dbReference>
<dbReference type="SMART" id="SM00543">
    <property type="entry name" value="MIF4G"/>
    <property type="match status" value="1"/>
</dbReference>
<dbReference type="RefSeq" id="XP_065657480.1">
    <property type="nucleotide sequence ID" value="XM_065801408.1"/>
</dbReference>
<dbReference type="InterPro" id="IPR050781">
    <property type="entry name" value="CWC22_splicing_factor"/>
</dbReference>
<feature type="compositionally biased region" description="Acidic residues" evidence="6">
    <location>
        <begin position="323"/>
        <end position="355"/>
    </location>
</feature>
<keyword evidence="8" id="KW-1185">Reference proteome</keyword>
<dbReference type="PANTHER" id="PTHR18034">
    <property type="entry name" value="CELL CYCLE CONTROL PROTEIN CWF22-RELATED"/>
    <property type="match status" value="1"/>
</dbReference>
<feature type="compositionally biased region" description="Low complexity" evidence="6">
    <location>
        <begin position="582"/>
        <end position="613"/>
    </location>
</feature>
<dbReference type="InterPro" id="IPR003891">
    <property type="entry name" value="Initiation_fac_eIF4g_MI"/>
</dbReference>
<dbReference type="PANTHER" id="PTHR18034:SF3">
    <property type="entry name" value="PRE-MRNA-SPLICING FACTOR CWC22 HOMOLOG"/>
    <property type="match status" value="1"/>
</dbReference>
<feature type="region of interest" description="Disordered" evidence="6">
    <location>
        <begin position="577"/>
        <end position="801"/>
    </location>
</feature>
<comment type="similarity">
    <text evidence="2">Belongs to the CWC22 family.</text>
</comment>
<feature type="compositionally biased region" description="Basic and acidic residues" evidence="6">
    <location>
        <begin position="683"/>
        <end position="722"/>
    </location>
</feature>
<evidence type="ECO:0000256" key="5">
    <source>
        <dbReference type="ARBA" id="ARBA00023242"/>
    </source>
</evidence>
<evidence type="ECO:0000256" key="6">
    <source>
        <dbReference type="SAM" id="MobiDB-lite"/>
    </source>
</evidence>
<organism evidence="8 9">
    <name type="scientific">Hydra vulgaris</name>
    <name type="common">Hydra</name>
    <name type="synonym">Hydra attenuata</name>
    <dbReference type="NCBI Taxonomy" id="6087"/>
    <lineage>
        <taxon>Eukaryota</taxon>
        <taxon>Metazoa</taxon>
        <taxon>Cnidaria</taxon>
        <taxon>Hydrozoa</taxon>
        <taxon>Hydroidolina</taxon>
        <taxon>Anthoathecata</taxon>
        <taxon>Aplanulata</taxon>
        <taxon>Hydridae</taxon>
        <taxon>Hydra</taxon>
    </lineage>
</organism>
<dbReference type="Pfam" id="PF02847">
    <property type="entry name" value="MA3"/>
    <property type="match status" value="1"/>
</dbReference>
<feature type="compositionally biased region" description="Basic and acidic residues" evidence="6">
    <location>
        <begin position="15"/>
        <end position="31"/>
    </location>
</feature>
<feature type="compositionally biased region" description="Basic and acidic residues" evidence="6">
    <location>
        <begin position="759"/>
        <end position="787"/>
    </location>
</feature>
<feature type="region of interest" description="Disordered" evidence="6">
    <location>
        <begin position="322"/>
        <end position="361"/>
    </location>
</feature>
<evidence type="ECO:0000256" key="2">
    <source>
        <dbReference type="ARBA" id="ARBA00006856"/>
    </source>
</evidence>
<sequence length="801" mass="92550">MKSVVKVKDNDEESENKAKKSKSKDQSIVENEKEKKSIDDIFTKAGGAYIPPSKLRALQEGITDKNSVAFQRMAWESLKKSINGLVNKVNISNIGHIVEELLQENIVRGRGLLAQSIIRAQVASPTFSNVYAALVSIINTKFPKIGELVLRRLILQFRRSFKMNDKLVCINSAKFIAHLVNQQVAHELLALEILTLLLQNPTGDSCEVAISFLKDVGLKLVDVSPRGINAIFERLRSILHDSETDKRVQYMIEVMFAIRKDGFKDYQIMVDDLNLVEEDDQITHLLRIDDTGSAEDVLNVFKHDPDYEINEEKYKEIRKDILGENDDETSNEGSENDDDDDDDDNDDENEGEEGKDENSVEIVDRTETNLVALRRLIYLTVQSSLDFEECAHKMMKLNIKPGQEHEFCLMVVECCAQQRSFEKFYGLLGQRFCLLRKEFMENYVVIFKEQYDSCHHLETNKLRNTAKFFGHLLHSDAIPWMVMECIRLNEDDTTSSSRIFIKILFQELAEYLGIQKFNARLKDPIVAPYLEGIFPRDNPRDTRFSINFFTAIGLGGLTDELREHLKKIPKVNPLAKQLAEASDNSSDSSSESSSSSSSSSDSSDSSSSSSSSSEDNKSPIKSQRSPVDRRKSSPKKRRDDIDLLRRNDKHAVRSDNDREIKRRDNSDFLRGEERNSKNRYNMTRRDKHDKDLSRHNSEIENKRTKEYDQKVEEVNKKEDRSRNSSKRRHHEDDYHENKKSKNDTSRDREVSTELSYQRRKGEDRDYIDKYKKSKDLEKTKNKDLESPRRRRSGDKHLTRSR</sequence>
<feature type="compositionally biased region" description="Basic and acidic residues" evidence="6">
    <location>
        <begin position="626"/>
        <end position="676"/>
    </location>
</feature>
<comment type="subcellular location">
    <subcellularLocation>
        <location evidence="1">Nucleus</location>
    </subcellularLocation>
</comment>
<feature type="domain" description="MI" evidence="7">
    <location>
        <begin position="372"/>
        <end position="488"/>
    </location>
</feature>
<name>A0ABM4C7A1_HYDVU</name>
<evidence type="ECO:0000256" key="3">
    <source>
        <dbReference type="ARBA" id="ARBA00022664"/>
    </source>
</evidence>
<protein>
    <submittedName>
        <fullName evidence="9">Pre-mRNA-splicing factor CWC22 homolog isoform X2</fullName>
    </submittedName>
</protein>
<accession>A0ABM4C7A1</accession>
<evidence type="ECO:0000313" key="9">
    <source>
        <dbReference type="RefSeq" id="XP_065657480.1"/>
    </source>
</evidence>
<keyword evidence="5" id="KW-0539">Nucleus</keyword>
<dbReference type="SMART" id="SM00544">
    <property type="entry name" value="MA3"/>
    <property type="match status" value="1"/>
</dbReference>
<keyword evidence="4" id="KW-0508">mRNA splicing</keyword>
<feature type="region of interest" description="Disordered" evidence="6">
    <location>
        <begin position="1"/>
        <end position="31"/>
    </location>
</feature>